<reference evidence="3 4" key="1">
    <citation type="submission" date="2016-07" db="EMBL/GenBank/DDBJ databases">
        <title>Characterization of isolates of Eisenbergiella tayi derived from blood cultures, using whole genome sequencing.</title>
        <authorList>
            <person name="Burdz T."/>
            <person name="Wiebe D."/>
            <person name="Huynh C."/>
            <person name="Bernard K."/>
        </authorList>
    </citation>
    <scope>NUCLEOTIDE SEQUENCE [LARGE SCALE GENOMIC DNA]</scope>
    <source>
        <strain evidence="3 4">NML 120489</strain>
    </source>
</reference>
<keyword evidence="1" id="KW-0227">DNA damage</keyword>
<accession>A0A1E3A1I6</accession>
<organism evidence="3 4">
    <name type="scientific">Eisenbergiella tayi</name>
    <dbReference type="NCBI Taxonomy" id="1432052"/>
    <lineage>
        <taxon>Bacteria</taxon>
        <taxon>Bacillati</taxon>
        <taxon>Bacillota</taxon>
        <taxon>Clostridia</taxon>
        <taxon>Lachnospirales</taxon>
        <taxon>Lachnospiraceae</taxon>
        <taxon>Eisenbergiella</taxon>
    </lineage>
</organism>
<dbReference type="PANTHER" id="PTHR42942:SF1">
    <property type="entry name" value="ALKYLTRANSFERASE-LIKE PROTEIN 1"/>
    <property type="match status" value="1"/>
</dbReference>
<evidence type="ECO:0000313" key="3">
    <source>
        <dbReference type="EMBL" id="ODM02608.1"/>
    </source>
</evidence>
<protein>
    <submittedName>
        <fullName evidence="3">Methylated-DNA--protein-cysteine methyltransferase</fullName>
        <ecNumber evidence="3">2.1.1.63</ecNumber>
    </submittedName>
</protein>
<keyword evidence="3" id="KW-0808">Transferase</keyword>
<dbReference type="GO" id="GO:0006281">
    <property type="term" value="P:DNA repair"/>
    <property type="evidence" value="ECO:0007669"/>
    <property type="project" value="InterPro"/>
</dbReference>
<dbReference type="InterPro" id="IPR036388">
    <property type="entry name" value="WH-like_DNA-bd_sf"/>
</dbReference>
<proteinExistence type="predicted"/>
<dbReference type="PATRIC" id="fig|1432052.3.peg.6811"/>
<dbReference type="GO" id="GO:0003908">
    <property type="term" value="F:methylated-DNA-[protein]-cysteine S-methyltransferase activity"/>
    <property type="evidence" value="ECO:0007669"/>
    <property type="project" value="UniProtKB-EC"/>
</dbReference>
<evidence type="ECO:0000256" key="1">
    <source>
        <dbReference type="ARBA" id="ARBA00022763"/>
    </source>
</evidence>
<name>A0A1E3A1I6_9FIRM</name>
<dbReference type="GeneID" id="93304146"/>
<dbReference type="AlphaFoldDB" id="A0A1E3A1I6"/>
<sequence>MDFYRRLALAGEAIPFGKVATYGQLALLCGRPRNSRQVGYALNRGLAGEKLPAHRVVNSQGLLTGAPAFDTPDMQKWLLEGEGVEVKDGKVDLKKYGWHNTMEEAMALKECFDRLGI</sequence>
<comment type="caution">
    <text evidence="3">The sequence shown here is derived from an EMBL/GenBank/DDBJ whole genome shotgun (WGS) entry which is preliminary data.</text>
</comment>
<dbReference type="InterPro" id="IPR036217">
    <property type="entry name" value="MethylDNA_cys_MeTrfase_DNAb"/>
</dbReference>
<dbReference type="GO" id="GO:0032259">
    <property type="term" value="P:methylation"/>
    <property type="evidence" value="ECO:0007669"/>
    <property type="project" value="UniProtKB-KW"/>
</dbReference>
<evidence type="ECO:0000313" key="4">
    <source>
        <dbReference type="Proteomes" id="UP000095003"/>
    </source>
</evidence>
<gene>
    <name evidence="3" type="primary">ogt_1</name>
    <name evidence="3" type="ORF">BEH84_06163</name>
</gene>
<feature type="domain" description="Methylated-DNA-[protein]-cysteine S-methyltransferase DNA binding" evidence="2">
    <location>
        <begin position="2"/>
        <end position="84"/>
    </location>
</feature>
<dbReference type="SUPFAM" id="SSF46767">
    <property type="entry name" value="Methylated DNA-protein cysteine methyltransferase, C-terminal domain"/>
    <property type="match status" value="1"/>
</dbReference>
<dbReference type="EMBL" id="MCGI01000009">
    <property type="protein sequence ID" value="ODM02608.1"/>
    <property type="molecule type" value="Genomic_DNA"/>
</dbReference>
<dbReference type="EC" id="2.1.1.63" evidence="3"/>
<dbReference type="Gene3D" id="1.10.10.10">
    <property type="entry name" value="Winged helix-like DNA-binding domain superfamily/Winged helix DNA-binding domain"/>
    <property type="match status" value="1"/>
</dbReference>
<dbReference type="RefSeq" id="WP_069159449.1">
    <property type="nucleotide sequence ID" value="NZ_DBGDOY010000039.1"/>
</dbReference>
<dbReference type="Proteomes" id="UP000095003">
    <property type="component" value="Unassembled WGS sequence"/>
</dbReference>
<dbReference type="InterPro" id="IPR052520">
    <property type="entry name" value="ATL_DNA_repair"/>
</dbReference>
<keyword evidence="3" id="KW-0489">Methyltransferase</keyword>
<dbReference type="PANTHER" id="PTHR42942">
    <property type="entry name" value="6-O-METHYLGUANINE DNA METHYLTRANSFERASE"/>
    <property type="match status" value="1"/>
</dbReference>
<dbReference type="Pfam" id="PF01035">
    <property type="entry name" value="DNA_binding_1"/>
    <property type="match status" value="1"/>
</dbReference>
<evidence type="ECO:0000259" key="2">
    <source>
        <dbReference type="Pfam" id="PF01035"/>
    </source>
</evidence>
<dbReference type="CDD" id="cd06445">
    <property type="entry name" value="ATase"/>
    <property type="match status" value="1"/>
</dbReference>
<dbReference type="InterPro" id="IPR014048">
    <property type="entry name" value="MethylDNA_cys_MeTrfase_DNA-bd"/>
</dbReference>